<evidence type="ECO:0000313" key="1">
    <source>
        <dbReference type="EMBL" id="ERI10884.1"/>
    </source>
</evidence>
<dbReference type="GeneID" id="92841981"/>
<protein>
    <submittedName>
        <fullName evidence="1">BNR/Asp-box repeat protein</fullName>
    </submittedName>
</protein>
<dbReference type="InterPro" id="IPR036278">
    <property type="entry name" value="Sialidase_sf"/>
</dbReference>
<proteinExistence type="predicted"/>
<dbReference type="RefSeq" id="WP_021624162.1">
    <property type="nucleotide sequence ID" value="NZ_KE952895.1"/>
</dbReference>
<dbReference type="eggNOG" id="COG2706">
    <property type="taxonomic scope" value="Bacteria"/>
</dbReference>
<dbReference type="PATRIC" id="fig|649747.3.peg.902"/>
<dbReference type="HOGENOM" id="CLU_395701_0_0_9"/>
<dbReference type="CDD" id="cd15482">
    <property type="entry name" value="Sialidase_non-viral"/>
    <property type="match status" value="1"/>
</dbReference>
<comment type="caution">
    <text evidence="1">The sequence shown here is derived from an EMBL/GenBank/DDBJ whole genome shotgun (WGS) entry which is preliminary data.</text>
</comment>
<name>U1WQL1_ANEAE</name>
<evidence type="ECO:0000313" key="2">
    <source>
        <dbReference type="Proteomes" id="UP000016511"/>
    </source>
</evidence>
<organism evidence="1 2">
    <name type="scientific">Aneurinibacillus aneurinilyticus ATCC 12856</name>
    <dbReference type="NCBI Taxonomy" id="649747"/>
    <lineage>
        <taxon>Bacteria</taxon>
        <taxon>Bacillati</taxon>
        <taxon>Bacillota</taxon>
        <taxon>Bacilli</taxon>
        <taxon>Bacillales</taxon>
        <taxon>Paenibacillaceae</taxon>
        <taxon>Aneurinibacillus group</taxon>
        <taxon>Aneurinibacillus</taxon>
    </lineage>
</organism>
<dbReference type="STRING" id="649747.HMPREF0083_00996"/>
<dbReference type="AlphaFoldDB" id="U1WQL1"/>
<keyword evidence="2" id="KW-1185">Reference proteome</keyword>
<accession>U1WQL1</accession>
<dbReference type="SUPFAM" id="SSF50939">
    <property type="entry name" value="Sialidases"/>
    <property type="match status" value="2"/>
</dbReference>
<dbReference type="EMBL" id="AWSJ01000064">
    <property type="protein sequence ID" value="ERI10884.1"/>
    <property type="molecule type" value="Genomic_DNA"/>
</dbReference>
<sequence>MKTMYPAIVNSPLTELVADIDDTQDSIEVKDGSKLPDAPNLATLGGGEDAETIHYTEKNGNILSGVTRGFQGVSQAWINGTQVGRFFTEYDYAALTNNVEELSTQKVNKEEGKGLSSNDYTTAEKEKLGKFSEDASGNLLYNGKKPGVDVNAVYTLQREVANLKAVSELKDRVDGASGFFYDLFDDRNGGSIAKLDNTKGVASTALSVGATSIPLNSITGPGFAIGQEITVFDDTNLERPRITAINGSALTITPLNKTYKEGATVCRSSVVKDNHALKFGGWEQRTTYTRTNINIVNGKYQTSVYSRPQRLNNGWLLVCVQDSSDSSRNVIRCYVSEDEGLTWRQLCYFSSPGASHASRASVASIGTKVTVFYNNRSYGSNLTKFYAVTFDATTVTVGSDLTNNAVLVDTQDDYFDTTVEYAPDGTIHAAWVSKNSVYQKAYNIRYSKSTDGGITWRAPIQITKSDTPNDNFYRPFLVILNNGEPAILCDRGSISNVIYILRETGLNTATVFTWTYSAIYSFSDTQSRPNAIVDGNGQIHIVWDGSDSENTSNRNIKYAKSVDNGEKWSTPINITRESEDQISPSITCDKDNNLYVYFIGKVKTISSFYQLRKTVYTNGTWGSIETITHETTGSIGPPAVIENYRDFTDPPFAYYSPQNDALKFRGTWTASTDIPVLAEDVRFNILPSAPIDEVVAWADQEKDAGFSLSGAISFHDVGGDESYVAATKTSAPVDGTITEDQFIATNSAAKQQATLRLTLSRTNTNVDKSVKKLLGAVS</sequence>
<gene>
    <name evidence="1" type="ORF">HMPREF0083_00996</name>
</gene>
<dbReference type="Gene3D" id="2.120.10.10">
    <property type="match status" value="1"/>
</dbReference>
<reference evidence="1 2" key="1">
    <citation type="submission" date="2013-08" db="EMBL/GenBank/DDBJ databases">
        <authorList>
            <person name="Weinstock G."/>
            <person name="Sodergren E."/>
            <person name="Wylie T."/>
            <person name="Fulton L."/>
            <person name="Fulton R."/>
            <person name="Fronick C."/>
            <person name="O'Laughlin M."/>
            <person name="Godfrey J."/>
            <person name="Miner T."/>
            <person name="Herter B."/>
            <person name="Appelbaum E."/>
            <person name="Cordes M."/>
            <person name="Lek S."/>
            <person name="Wollam A."/>
            <person name="Pepin K.H."/>
            <person name="Palsikar V.B."/>
            <person name="Mitreva M."/>
            <person name="Wilson R.K."/>
        </authorList>
    </citation>
    <scope>NUCLEOTIDE SEQUENCE [LARGE SCALE GENOMIC DNA]</scope>
    <source>
        <strain evidence="1 2">ATCC 12856</strain>
    </source>
</reference>
<dbReference type="Proteomes" id="UP000016511">
    <property type="component" value="Unassembled WGS sequence"/>
</dbReference>